<dbReference type="FunFam" id="4.10.1080.10:FF:000001">
    <property type="entry name" value="Thrombospondin 3"/>
    <property type="match status" value="1"/>
</dbReference>
<proteinExistence type="predicted"/>
<feature type="compositionally biased region" description="Acidic residues" evidence="3">
    <location>
        <begin position="154"/>
        <end position="171"/>
    </location>
</feature>
<gene>
    <name evidence="5" type="ORF">FRD01_24075</name>
</gene>
<dbReference type="InterPro" id="IPR003367">
    <property type="entry name" value="Thrombospondin_3-like_rpt"/>
</dbReference>
<dbReference type="PANTHER" id="PTHR10199:SF100">
    <property type="entry name" value="THROMBOSPONDIN, ISOFORM A"/>
    <property type="match status" value="1"/>
</dbReference>
<feature type="chain" id="PRO_5023061595" evidence="4">
    <location>
        <begin position="26"/>
        <end position="445"/>
    </location>
</feature>
<dbReference type="GO" id="GO:0005509">
    <property type="term" value="F:calcium ion binding"/>
    <property type="evidence" value="ECO:0007669"/>
    <property type="project" value="InterPro"/>
</dbReference>
<organism evidence="5 6">
    <name type="scientific">Microvenator marinus</name>
    <dbReference type="NCBI Taxonomy" id="2600177"/>
    <lineage>
        <taxon>Bacteria</taxon>
        <taxon>Deltaproteobacteria</taxon>
        <taxon>Bradymonadales</taxon>
        <taxon>Microvenatoraceae</taxon>
        <taxon>Microvenator</taxon>
    </lineage>
</organism>
<dbReference type="Proteomes" id="UP000321595">
    <property type="component" value="Chromosome"/>
</dbReference>
<dbReference type="InterPro" id="IPR017897">
    <property type="entry name" value="Thrombospondin_3_rpt"/>
</dbReference>
<evidence type="ECO:0000256" key="3">
    <source>
        <dbReference type="SAM" id="MobiDB-lite"/>
    </source>
</evidence>
<dbReference type="NCBIfam" id="NF047638">
    <property type="entry name" value="throspo3_MtsC"/>
    <property type="match status" value="1"/>
</dbReference>
<dbReference type="InterPro" id="IPR024038">
    <property type="entry name" value="MYXO-CTERM"/>
</dbReference>
<dbReference type="EMBL" id="CP042467">
    <property type="protein sequence ID" value="QED30253.1"/>
    <property type="molecule type" value="Genomic_DNA"/>
</dbReference>
<evidence type="ECO:0000256" key="4">
    <source>
        <dbReference type="SAM" id="SignalP"/>
    </source>
</evidence>
<dbReference type="KEGG" id="bbae:FRD01_24075"/>
<evidence type="ECO:0000256" key="2">
    <source>
        <dbReference type="ARBA" id="ARBA00022837"/>
    </source>
</evidence>
<keyword evidence="1 4" id="KW-0732">Signal</keyword>
<reference evidence="5 6" key="1">
    <citation type="submission" date="2019-08" db="EMBL/GenBank/DDBJ databases">
        <authorList>
            <person name="Liang Q."/>
        </authorList>
    </citation>
    <scope>NUCLEOTIDE SEQUENCE [LARGE SCALE GENOMIC DNA]</scope>
    <source>
        <strain evidence="5 6">V1718</strain>
    </source>
</reference>
<keyword evidence="2" id="KW-0106">Calcium</keyword>
<evidence type="ECO:0000313" key="6">
    <source>
        <dbReference type="Proteomes" id="UP000321595"/>
    </source>
</evidence>
<accession>A0A5B8Y1J3</accession>
<evidence type="ECO:0000256" key="1">
    <source>
        <dbReference type="ARBA" id="ARBA00022729"/>
    </source>
</evidence>
<feature type="region of interest" description="Disordered" evidence="3">
    <location>
        <begin position="141"/>
        <end position="176"/>
    </location>
</feature>
<dbReference type="Pfam" id="PF02412">
    <property type="entry name" value="TSP_3"/>
    <property type="match status" value="6"/>
</dbReference>
<dbReference type="RefSeq" id="WP_146963781.1">
    <property type="nucleotide sequence ID" value="NZ_CP042467.1"/>
</dbReference>
<name>A0A5B8Y1J3_9DELT</name>
<dbReference type="Gene3D" id="4.10.1080.10">
    <property type="entry name" value="TSP type-3 repeat"/>
    <property type="match status" value="2"/>
</dbReference>
<feature type="signal peptide" evidence="4">
    <location>
        <begin position="1"/>
        <end position="25"/>
    </location>
</feature>
<dbReference type="NCBIfam" id="TIGR03901">
    <property type="entry name" value="MYXO-CTERM"/>
    <property type="match status" value="1"/>
</dbReference>
<evidence type="ECO:0000313" key="5">
    <source>
        <dbReference type="EMBL" id="QED30253.1"/>
    </source>
</evidence>
<dbReference type="GO" id="GO:0007155">
    <property type="term" value="P:cell adhesion"/>
    <property type="evidence" value="ECO:0007669"/>
    <property type="project" value="InterPro"/>
</dbReference>
<dbReference type="SUPFAM" id="SSF103647">
    <property type="entry name" value="TSP type-3 repeat"/>
    <property type="match status" value="2"/>
</dbReference>
<dbReference type="PANTHER" id="PTHR10199">
    <property type="entry name" value="THROMBOSPONDIN"/>
    <property type="match status" value="1"/>
</dbReference>
<dbReference type="InterPro" id="IPR028974">
    <property type="entry name" value="TSP_type-3_rpt"/>
</dbReference>
<protein>
    <submittedName>
        <fullName evidence="5">Thrombospondin</fullName>
    </submittedName>
</protein>
<feature type="region of interest" description="Disordered" evidence="3">
    <location>
        <begin position="91"/>
        <end position="110"/>
    </location>
</feature>
<dbReference type="AlphaFoldDB" id="A0A5B8Y1J3"/>
<dbReference type="OrthoDB" id="5379990at2"/>
<sequence length="445" mass="46478">MMKKKHIFVTGVLAATLGLPGVLSAQDSPAFECDNTFGDCGTPNMSGGGGGGGGGAILINNTDRGDTYQFADDYDDDGIEDNSDNCARVENIDQADGDGDGVGDACDNCPDDSNADQADLDGDGIGDACDDDIDADEVANAQDNCPSVPNPGQEDLDGDGTGDACDDDIDGDGISNLEDPCPMSADITTPTADQEALCFPDQDGDGIADVFDNCIAIFNPDQANQNGSEFGDVCDPDIDGDGVVNAQDNCPATENADQADGDRDGAGDACDAEFCYVVNGDTENCLDPDGSLYVYSPPTIAQTGEGTLLRIFANRENLAMRYTWRVVSFPEGAEFMVENAEGAVTVSSPFEYRYLIDEAPKVYGTVPGEYGLELTVETIWEDRVSGNLNQTATFTTAVNLQGERADLPSGTGDSTGCSVTASPQGAAGWLLLMGFAGLVIRRRRA</sequence>
<dbReference type="PROSITE" id="PS51234">
    <property type="entry name" value="TSP3"/>
    <property type="match status" value="2"/>
</dbReference>
<keyword evidence="6" id="KW-1185">Reference proteome</keyword>